<dbReference type="InterPro" id="IPR010222">
    <property type="entry name" value="RNA_helicase_HrpA"/>
</dbReference>
<protein>
    <submittedName>
        <fullName evidence="8">ATP-dependent helicase</fullName>
    </submittedName>
</protein>
<feature type="compositionally biased region" description="Low complexity" evidence="5">
    <location>
        <begin position="196"/>
        <end position="211"/>
    </location>
</feature>
<sequence length="1752" mass="193216">MPNVSKRAADADKLDPQEQLKKLREALLRDAAARESDGENEADDDAGSAVNRKKEAAARRFAGASGGSAAGASKAAAGGAGTSSTAPQTAKKNVQKSVAGSPVLSRDQPKGSSSAAPFSREPARRKDERGGLALLSTLLSEKDVGPSVSSNAGDRRDQGANARVSNQGDLSATKRAGSNPPVTNPPTPQVHHVHPAADAFAQQRVAQQRPAPAKEGRREPESRINERGTAGQPATGHRAQEHRGQDGKVARAQKRVPDVKHTAHDARPQGRPGGVEKPAAGRESARNAQQPEPVTANARPQRHEHSAKAGHLPAGPRDNMQAAATGSDPQSSRNRPAVNVAIVSERGPRRRDDAQRPGTVSEPLRDAGPSLKPLMAAGSEASVEQPSARKSELAKLSAEQGAQSSPHDAESGASGSPDRAARPPKGERAGERASQNAQQRPNAQTDAPSAQRRDTPRPRRVVEPNPIPPIHFPETLPVSARRDEIAAAIQANQVVIVSGETGSGKTTQLPKICLALGRGLGAGGSGLIGHTQPRRIAASATGRRIAEELGTPFGEVVGYKVRFTDNLSPGASVKLMTDGILLAETQTDPLLAAYDTIIIDEAHERSLNIDFLLGYLREILPRRPDLKVIVTSATIDADRFARHFGSDEKPAPVIEVSGRLYPVEVRYRPVEEDSPAVKAAQGTTPGTQQKDRPERPKSQRENDRDLMEAIVDAVDELCREGPGDVLVFLPGEREIRDAAEALRKHHPPHTEILPLFARLSAAEQERVFKTSNARRIVLSTNVAETSLTVPGIRYVVDTGLARVKRYSYRNKVEQLQIEPISQSSANQRAGRCGRVADGVCIRLYEEDDYNLRVRFTDPEILRSSLAAVILRMKSLHLTAIETFPFLEPPPGRAIADGYQLLNELGAVDDDNALTPLGRELARLPLDPRVGRMILAARNHQSLREVLIIASALSVQDPRDRPIEAQEQADLAHKKFADERSEFLQWTKIWAWFEDAIAHKKSNKQLTDACRANFLNHVRLREWRDVHSQLLTVVREHGWRLNESEATFEQIHLALLTGLLGNVGLKADDEPYYLGARGIKFYLWPGSALLKKAGRWVVAGELVETSRLYARCIAKIEPEWLEQVGAHLLRKSISEPHWEKKSAQVAAFERATLHGLTVYARRRVSFGKQDPERARELFIRGALVDGEFETKLPFFAHNRKLLADIEQLEHKSRRQDVLVDDELIFGFYDSLVPKGIYSGAAFERWYRDEEKKEGASRRLFLSRDDLMRHEAAGITTDLFPKRMTMAGIEMTLTYHFEPGSPRDGVTLAVPLFGLNQVDARRSEWLVRGMLKEKIQLLLKSLPQKLRRHLVPLPEFSAGVVERHSGKPFGAGGLLEALIVDIREQTQIAMKQSDFKLETLPAHLFMNFKVIDEHGRQLAMGRNLAQLRTELGGQAQQHFQKLAAGATLDIGNDAAAPVTRNASASDSSSTALYENLTTWDFGKLPELLEIRRRGQTLFGYPALIDRGTHCDVEVFDSPEEAARIHRAGLRRLFALQLREPIRYLERNLSGLREMSLQYMALGTQEELGSQIIETALDRACLQDPLPDNDTDFYARRDQGKSRLTLLAQEIARLAGQVLAEYAMVSKKLAQAKSFGAPYADMTAQLNGLIGKRFIIDTPYTQLSHFPRYLNAMALRIDKLKADAVRDARLSAESAPLLQNYQRAIAQRGGVADARLSEYRWLLEELRVSLFAQELRTPMPISVKRLYKVWESMQR</sequence>
<keyword evidence="3 8" id="KW-0347">Helicase</keyword>
<feature type="compositionally biased region" description="Polar residues" evidence="5">
    <location>
        <begin position="87"/>
        <end position="98"/>
    </location>
</feature>
<feature type="region of interest" description="Disordered" evidence="5">
    <location>
        <begin position="1"/>
        <end position="474"/>
    </location>
</feature>
<keyword evidence="2" id="KW-0378">Hydrolase</keyword>
<dbReference type="InterPro" id="IPR007502">
    <property type="entry name" value="Helicase-assoc_dom"/>
</dbReference>
<dbReference type="SMART" id="SM00382">
    <property type="entry name" value="AAA"/>
    <property type="match status" value="1"/>
</dbReference>
<dbReference type="Pfam" id="PF07717">
    <property type="entry name" value="OB_NTP_bind"/>
    <property type="match status" value="1"/>
</dbReference>
<evidence type="ECO:0000259" key="6">
    <source>
        <dbReference type="PROSITE" id="PS51192"/>
    </source>
</evidence>
<feature type="compositionally biased region" description="Low complexity" evidence="5">
    <location>
        <begin position="70"/>
        <end position="86"/>
    </location>
</feature>
<evidence type="ECO:0000256" key="4">
    <source>
        <dbReference type="ARBA" id="ARBA00022840"/>
    </source>
</evidence>
<accession>A0A158HA39</accession>
<dbReference type="GO" id="GO:0016787">
    <property type="term" value="F:hydrolase activity"/>
    <property type="evidence" value="ECO:0007669"/>
    <property type="project" value="UniProtKB-KW"/>
</dbReference>
<dbReference type="FunFam" id="1.20.120.1080:FF:000005">
    <property type="entry name" value="ATP-dependent helicase HrpA"/>
    <property type="match status" value="1"/>
</dbReference>
<evidence type="ECO:0000256" key="1">
    <source>
        <dbReference type="ARBA" id="ARBA00022741"/>
    </source>
</evidence>
<evidence type="ECO:0000256" key="3">
    <source>
        <dbReference type="ARBA" id="ARBA00022806"/>
    </source>
</evidence>
<proteinExistence type="predicted"/>
<dbReference type="CDD" id="cd18791">
    <property type="entry name" value="SF2_C_RHA"/>
    <property type="match status" value="1"/>
</dbReference>
<feature type="domain" description="Helicase ATP-binding" evidence="6">
    <location>
        <begin position="486"/>
        <end position="653"/>
    </location>
</feature>
<dbReference type="InterPro" id="IPR014001">
    <property type="entry name" value="Helicase_ATP-bd"/>
</dbReference>
<dbReference type="Gene3D" id="1.20.120.1080">
    <property type="match status" value="1"/>
</dbReference>
<dbReference type="PROSITE" id="PS51194">
    <property type="entry name" value="HELICASE_CTER"/>
    <property type="match status" value="1"/>
</dbReference>
<dbReference type="InterPro" id="IPR048333">
    <property type="entry name" value="HA2_WH"/>
</dbReference>
<dbReference type="PANTHER" id="PTHR18934:SF99">
    <property type="entry name" value="ATP-DEPENDENT RNA HELICASE DHX37-RELATED"/>
    <property type="match status" value="1"/>
</dbReference>
<gene>
    <name evidence="8" type="ORF">AWB69_04089</name>
</gene>
<feature type="compositionally biased region" description="Basic and acidic residues" evidence="5">
    <location>
        <begin position="7"/>
        <end position="37"/>
    </location>
</feature>
<name>A0A158HA39_9BURK</name>
<evidence type="ECO:0000259" key="7">
    <source>
        <dbReference type="PROSITE" id="PS51194"/>
    </source>
</evidence>
<keyword evidence="4" id="KW-0067">ATP-binding</keyword>
<feature type="compositionally biased region" description="Basic and acidic residues" evidence="5">
    <location>
        <begin position="238"/>
        <end position="268"/>
    </location>
</feature>
<feature type="region of interest" description="Disordered" evidence="5">
    <location>
        <begin position="672"/>
        <end position="703"/>
    </location>
</feature>
<feature type="compositionally biased region" description="Basic and acidic residues" evidence="5">
    <location>
        <begin position="121"/>
        <end position="130"/>
    </location>
</feature>
<feature type="compositionally biased region" description="Basic and acidic residues" evidence="5">
    <location>
        <begin position="689"/>
        <end position="703"/>
    </location>
</feature>
<feature type="compositionally biased region" description="Polar residues" evidence="5">
    <location>
        <begin position="433"/>
        <end position="448"/>
    </location>
</feature>
<dbReference type="GO" id="GO:0003723">
    <property type="term" value="F:RNA binding"/>
    <property type="evidence" value="ECO:0007669"/>
    <property type="project" value="TreeGrafter"/>
</dbReference>
<dbReference type="SUPFAM" id="SSF52540">
    <property type="entry name" value="P-loop containing nucleoside triphosphate hydrolases"/>
    <property type="match status" value="1"/>
</dbReference>
<dbReference type="GO" id="GO:0005524">
    <property type="term" value="F:ATP binding"/>
    <property type="evidence" value="ECO:0007669"/>
    <property type="project" value="UniProtKB-KW"/>
</dbReference>
<evidence type="ECO:0000313" key="8">
    <source>
        <dbReference type="EMBL" id="SAL40610.1"/>
    </source>
</evidence>
<feature type="compositionally biased region" description="Basic and acidic residues" evidence="5">
    <location>
        <begin position="451"/>
        <end position="462"/>
    </location>
</feature>
<feature type="compositionally biased region" description="Basic and acidic residues" evidence="5">
    <location>
        <begin position="346"/>
        <end position="355"/>
    </location>
</feature>
<dbReference type="Pfam" id="PF00271">
    <property type="entry name" value="Helicase_C"/>
    <property type="match status" value="1"/>
</dbReference>
<evidence type="ECO:0000256" key="2">
    <source>
        <dbReference type="ARBA" id="ARBA00022801"/>
    </source>
</evidence>
<dbReference type="Gene3D" id="3.40.50.300">
    <property type="entry name" value="P-loop containing nucleotide triphosphate hydrolases"/>
    <property type="match status" value="2"/>
</dbReference>
<dbReference type="Pfam" id="PF11898">
    <property type="entry name" value="DUF3418"/>
    <property type="match status" value="1"/>
</dbReference>
<dbReference type="InterPro" id="IPR003593">
    <property type="entry name" value="AAA+_ATPase"/>
</dbReference>
<evidence type="ECO:0000256" key="5">
    <source>
        <dbReference type="SAM" id="MobiDB-lite"/>
    </source>
</evidence>
<organism evidence="8">
    <name type="scientific">Caballeronia udeis</name>
    <dbReference type="NCBI Taxonomy" id="1232866"/>
    <lineage>
        <taxon>Bacteria</taxon>
        <taxon>Pseudomonadati</taxon>
        <taxon>Pseudomonadota</taxon>
        <taxon>Betaproteobacteria</taxon>
        <taxon>Burkholderiales</taxon>
        <taxon>Burkholderiaceae</taxon>
        <taxon>Caballeronia</taxon>
    </lineage>
</organism>
<feature type="domain" description="Helicase C-terminal" evidence="7">
    <location>
        <begin position="709"/>
        <end position="876"/>
    </location>
</feature>
<dbReference type="Pfam" id="PF21010">
    <property type="entry name" value="HA2_C"/>
    <property type="match status" value="1"/>
</dbReference>
<feature type="compositionally biased region" description="Basic and acidic residues" evidence="5">
    <location>
        <begin position="419"/>
        <end position="431"/>
    </location>
</feature>
<dbReference type="RefSeq" id="WP_407923046.1">
    <property type="nucleotide sequence ID" value="NZ_FCOK02000027.1"/>
</dbReference>
<dbReference type="NCBIfam" id="TIGR01967">
    <property type="entry name" value="DEAH_box_HrpA"/>
    <property type="match status" value="1"/>
</dbReference>
<keyword evidence="1" id="KW-0547">Nucleotide-binding</keyword>
<dbReference type="InterPro" id="IPR001650">
    <property type="entry name" value="Helicase_C-like"/>
</dbReference>
<dbReference type="InterPro" id="IPR011709">
    <property type="entry name" value="DEAD-box_helicase_OB_fold"/>
</dbReference>
<reference evidence="8" key="1">
    <citation type="submission" date="2016-01" db="EMBL/GenBank/DDBJ databases">
        <authorList>
            <person name="Oliw E.H."/>
        </authorList>
    </citation>
    <scope>NUCLEOTIDE SEQUENCE [LARGE SCALE GENOMIC DNA]</scope>
    <source>
        <strain evidence="8">LMG 27134</strain>
    </source>
</reference>
<dbReference type="PROSITE" id="PS51192">
    <property type="entry name" value="HELICASE_ATP_BIND_1"/>
    <property type="match status" value="1"/>
</dbReference>
<feature type="compositionally biased region" description="Basic and acidic residues" evidence="5">
    <location>
        <begin position="212"/>
        <end position="226"/>
    </location>
</feature>
<dbReference type="PANTHER" id="PTHR18934">
    <property type="entry name" value="ATP-DEPENDENT RNA HELICASE"/>
    <property type="match status" value="1"/>
</dbReference>
<feature type="compositionally biased region" description="Polar residues" evidence="5">
    <location>
        <begin position="322"/>
        <end position="334"/>
    </location>
</feature>
<dbReference type="SMART" id="SM00847">
    <property type="entry name" value="HA2"/>
    <property type="match status" value="1"/>
</dbReference>
<dbReference type="InterPro" id="IPR027417">
    <property type="entry name" value="P-loop_NTPase"/>
</dbReference>
<dbReference type="Proteomes" id="UP000054683">
    <property type="component" value="Unassembled WGS sequence"/>
</dbReference>
<dbReference type="SMART" id="SM00490">
    <property type="entry name" value="HELICc"/>
    <property type="match status" value="1"/>
</dbReference>
<dbReference type="EMBL" id="FCOK02000027">
    <property type="protein sequence ID" value="SAL40610.1"/>
    <property type="molecule type" value="Genomic_DNA"/>
</dbReference>
<dbReference type="Pfam" id="PF04408">
    <property type="entry name" value="WHD_HA2"/>
    <property type="match status" value="1"/>
</dbReference>
<dbReference type="SMART" id="SM00487">
    <property type="entry name" value="DEXDc"/>
    <property type="match status" value="1"/>
</dbReference>
<dbReference type="GO" id="GO:0003724">
    <property type="term" value="F:RNA helicase activity"/>
    <property type="evidence" value="ECO:0007669"/>
    <property type="project" value="InterPro"/>
</dbReference>
<dbReference type="InterPro" id="IPR024590">
    <property type="entry name" value="HrpA_C"/>
</dbReference>